<keyword evidence="3" id="KW-0489">Methyltransferase</keyword>
<dbReference type="PANTHER" id="PTHR16121:SF0">
    <property type="entry name" value="CAP-SPECIFIC MRNA (NUCLEOSIDE-2'-O-)-METHYLTRANSFERASE 1"/>
    <property type="match status" value="1"/>
</dbReference>
<organism evidence="3">
    <name type="scientific">Hokovirus HKV1</name>
    <dbReference type="NCBI Taxonomy" id="1977638"/>
    <lineage>
        <taxon>Viruses</taxon>
        <taxon>Varidnaviria</taxon>
        <taxon>Bamfordvirae</taxon>
        <taxon>Nucleocytoviricota</taxon>
        <taxon>Megaviricetes</taxon>
        <taxon>Imitervirales</taxon>
        <taxon>Mimiviridae</taxon>
        <taxon>Klosneuvirinae</taxon>
        <taxon>Hokovirus</taxon>
    </lineage>
</organism>
<dbReference type="GO" id="GO:0006370">
    <property type="term" value="P:7-methylguanosine mRNA capping"/>
    <property type="evidence" value="ECO:0007669"/>
    <property type="project" value="TreeGrafter"/>
</dbReference>
<dbReference type="EMBL" id="KY684104">
    <property type="protein sequence ID" value="ARF10659.1"/>
    <property type="molecule type" value="Genomic_DNA"/>
</dbReference>
<reference evidence="3" key="1">
    <citation type="journal article" date="2017" name="Science">
        <title>Giant viruses with an expanded complement of translation system components.</title>
        <authorList>
            <person name="Schulz F."/>
            <person name="Yutin N."/>
            <person name="Ivanova N.N."/>
            <person name="Ortega D.R."/>
            <person name="Lee T.K."/>
            <person name="Vierheilig J."/>
            <person name="Daims H."/>
            <person name="Horn M."/>
            <person name="Wagner M."/>
            <person name="Jensen G.J."/>
            <person name="Kyrpides N.C."/>
            <person name="Koonin E.V."/>
            <person name="Woyke T."/>
        </authorList>
    </citation>
    <scope>NUCLEOTIDE SEQUENCE</scope>
    <source>
        <strain evidence="3">HKV1</strain>
    </source>
</reference>
<dbReference type="Pfam" id="PF01728">
    <property type="entry name" value="FtsJ"/>
    <property type="match status" value="1"/>
</dbReference>
<sequence>MKINNIILVIIIYIYNIMKTTRNNKRGGANKSTSVATDKSTSAVTSKATDKSTSAVTSKTTSKTTNKSTSAATSKATDKSTSSTELSSSSVVTSSDGLSSTSVISSSIDSSSKTSEATNFNDKEDNDLKLQNIYLIPEPKTNILEYNNVHNYHDEYPYPLLSLGFHHFIHQSKNNMLHVTQEFKGRKKPYNIIHKYSEYIEEYENDIKNSLKQYLEFKIIPDPIDHQFYEIWELLMTFDIVNKSSPCVFLSNNGSFLQSVMLYKNKFYKNNDNMYICTYKGNKEENIKLLADKKICNLQEISDLSNIEDIDKFIKYYNNSTKSKASLIIGSALNTKTFDKEGKYRNTLEQDSYGNILGEILIALNILETNGNMVLKIYETYTRPTIKIMLILKMLFSQVYIYKPLISRKHKSYKYLVCINKLPKDMTNIIKIIRDLVDKIDINRKNNKYLNDIFVDYDIQDNKTDFIINNTELSNQQFKTMNEIITFINGQTFRGEEYYNRREEQIKNTELWKQMFLPQNIVEHKVYFSTLVQTVSDLNIKKSLSLSKIIDH</sequence>
<feature type="region of interest" description="Disordered" evidence="1">
    <location>
        <begin position="23"/>
        <end position="106"/>
    </location>
</feature>
<keyword evidence="3" id="KW-0808">Transferase</keyword>
<gene>
    <name evidence="3" type="ORF">Hokovirus_2_186</name>
</gene>
<evidence type="ECO:0000256" key="1">
    <source>
        <dbReference type="SAM" id="MobiDB-lite"/>
    </source>
</evidence>
<evidence type="ECO:0000313" key="3">
    <source>
        <dbReference type="EMBL" id="ARF10659.1"/>
    </source>
</evidence>
<evidence type="ECO:0000259" key="2">
    <source>
        <dbReference type="Pfam" id="PF01728"/>
    </source>
</evidence>
<accession>A0A1V0SG11</accession>
<feature type="compositionally biased region" description="Low complexity" evidence="1">
    <location>
        <begin position="31"/>
        <end position="106"/>
    </location>
</feature>
<dbReference type="GO" id="GO:0032259">
    <property type="term" value="P:methylation"/>
    <property type="evidence" value="ECO:0007669"/>
    <property type="project" value="UniProtKB-KW"/>
</dbReference>
<feature type="domain" description="Ribosomal RNA methyltransferase FtsJ" evidence="2">
    <location>
        <begin position="356"/>
        <end position="421"/>
    </location>
</feature>
<dbReference type="InterPro" id="IPR050851">
    <property type="entry name" value="mRNA_Cap_2O-Ribose_MeTrfase"/>
</dbReference>
<protein>
    <submittedName>
        <fullName evidence="3">FtsJ-like methyltransferase</fullName>
    </submittedName>
</protein>
<dbReference type="PANTHER" id="PTHR16121">
    <property type="entry name" value="CAP-SPECIFIC MRNA (NUCLEOSIDE-2'-O-)-METHYLTRANSFERASE 1-RELATED"/>
    <property type="match status" value="1"/>
</dbReference>
<name>A0A1V0SG11_9VIRU</name>
<dbReference type="GO" id="GO:0004483">
    <property type="term" value="F:methyltransferase cap1 activity"/>
    <property type="evidence" value="ECO:0007669"/>
    <property type="project" value="TreeGrafter"/>
</dbReference>
<proteinExistence type="predicted"/>
<dbReference type="InterPro" id="IPR002877">
    <property type="entry name" value="RNA_MeTrfase_FtsJ_dom"/>
</dbReference>
<dbReference type="Gene3D" id="3.40.50.12760">
    <property type="match status" value="1"/>
</dbReference>